<keyword evidence="2" id="KW-0812">Transmembrane</keyword>
<accession>A0AAV9PED2</accession>
<dbReference type="RefSeq" id="XP_064659753.1">
    <property type="nucleotide sequence ID" value="XM_064802392.1"/>
</dbReference>
<evidence type="ECO:0000256" key="2">
    <source>
        <dbReference type="SAM" id="Phobius"/>
    </source>
</evidence>
<evidence type="ECO:0000256" key="1">
    <source>
        <dbReference type="SAM" id="MobiDB-lite"/>
    </source>
</evidence>
<feature type="region of interest" description="Disordered" evidence="1">
    <location>
        <begin position="538"/>
        <end position="562"/>
    </location>
</feature>
<dbReference type="GeneID" id="89926487"/>
<keyword evidence="2" id="KW-1133">Transmembrane helix</keyword>
<evidence type="ECO:0000313" key="4">
    <source>
        <dbReference type="Proteomes" id="UP001337655"/>
    </source>
</evidence>
<sequence>MAPQSQAPPHGSPQGSGNADTRSAPRTNFASRGLKERLPHGWTGNMIAATGAVLASVGLAWAVYSGIAALRLQFWTAGNDALDTCLSLRSQQLYSAYCNSTIAAGLERPPVVKRKLLGEVAKAVQAGGHWFALQFSAAAFITITCGIWAIRYIHARHNLNRRLEHVTPDYRVSATRLHRHSPRREVTSGFEEVYRIWRSLTKRPFTAERDKTKTTFERSKANVSANYYTHGANISSWPQTHIDKATLRIIDDMAIPDTPCDEYLPAVYVALTDWLWNRRSVYDLPASDELPELTAMALLTDEEFAYHTLRAYSAIQTFMCAENHSLGSHLHSEEGWPAQQLDRSEISEMEKKCQRFIAILITAIDMRLSRETTILDHWFCNNTESCERFKDEAKCLSMLKETLKKWTKTDSGWPRRPYDFLTSPRAFRDGAREIVFVGYLNGVDLSPDADVPRLHEVWPEFHTIALDLEYSIMLRTRPQFAQLKSSKTSYAHVDCLPSIVTLAEELGARLTEDAAPSTDESQISLMAFCKDKASQMDQESVDFETHSHGQDEADGNSVAAPADEDMRVGEAALRRTRVENQGCLKCAARPIDLGRSATI</sequence>
<comment type="caution">
    <text evidence="3">The sequence shown here is derived from an EMBL/GenBank/DDBJ whole genome shotgun (WGS) entry which is preliminary data.</text>
</comment>
<feature type="region of interest" description="Disordered" evidence="1">
    <location>
        <begin position="1"/>
        <end position="26"/>
    </location>
</feature>
<gene>
    <name evidence="3" type="ORF">LTR77_005143</name>
</gene>
<name>A0AAV9PED2_9PEZI</name>
<feature type="transmembrane region" description="Helical" evidence="2">
    <location>
        <begin position="131"/>
        <end position="153"/>
    </location>
</feature>
<dbReference type="Proteomes" id="UP001337655">
    <property type="component" value="Unassembled WGS sequence"/>
</dbReference>
<keyword evidence="2" id="KW-0472">Membrane</keyword>
<reference evidence="3 4" key="1">
    <citation type="submission" date="2023-08" db="EMBL/GenBank/DDBJ databases">
        <title>Black Yeasts Isolated from many extreme environments.</title>
        <authorList>
            <person name="Coleine C."/>
            <person name="Stajich J.E."/>
            <person name="Selbmann L."/>
        </authorList>
    </citation>
    <scope>NUCLEOTIDE SEQUENCE [LARGE SCALE GENOMIC DNA]</scope>
    <source>
        <strain evidence="3 4">CCFEE 5935</strain>
    </source>
</reference>
<dbReference type="EMBL" id="JAVRRT010000007">
    <property type="protein sequence ID" value="KAK5170555.1"/>
    <property type="molecule type" value="Genomic_DNA"/>
</dbReference>
<evidence type="ECO:0000313" key="3">
    <source>
        <dbReference type="EMBL" id="KAK5170555.1"/>
    </source>
</evidence>
<feature type="transmembrane region" description="Helical" evidence="2">
    <location>
        <begin position="42"/>
        <end position="64"/>
    </location>
</feature>
<protein>
    <submittedName>
        <fullName evidence="3">Uncharacterized protein</fullName>
    </submittedName>
</protein>
<organism evidence="3 4">
    <name type="scientific">Saxophila tyrrhenica</name>
    <dbReference type="NCBI Taxonomy" id="1690608"/>
    <lineage>
        <taxon>Eukaryota</taxon>
        <taxon>Fungi</taxon>
        <taxon>Dikarya</taxon>
        <taxon>Ascomycota</taxon>
        <taxon>Pezizomycotina</taxon>
        <taxon>Dothideomycetes</taxon>
        <taxon>Dothideomycetidae</taxon>
        <taxon>Mycosphaerellales</taxon>
        <taxon>Extremaceae</taxon>
        <taxon>Saxophila</taxon>
    </lineage>
</organism>
<keyword evidence="4" id="KW-1185">Reference proteome</keyword>
<dbReference type="AlphaFoldDB" id="A0AAV9PED2"/>
<proteinExistence type="predicted"/>